<dbReference type="SUPFAM" id="SSF49777">
    <property type="entry name" value="PEBP-like"/>
    <property type="match status" value="1"/>
</dbReference>
<dbReference type="InterPro" id="IPR035810">
    <property type="entry name" value="PEBP_euk"/>
</dbReference>
<evidence type="ECO:0000256" key="4">
    <source>
        <dbReference type="ARBA" id="ARBA00038016"/>
    </source>
</evidence>
<dbReference type="PANTHER" id="PTHR11362">
    <property type="entry name" value="PHOSPHATIDYLETHANOLAMINE-BINDING PROTEIN"/>
    <property type="match status" value="1"/>
</dbReference>
<dbReference type="InterPro" id="IPR036610">
    <property type="entry name" value="PEBP-like_sf"/>
</dbReference>
<dbReference type="FunFam" id="3.90.280.10:FF:000004">
    <property type="entry name" value="Mitochondrial large ribosomal subunit YmL35"/>
    <property type="match status" value="1"/>
</dbReference>
<dbReference type="AlphaFoldDB" id="A0AAN7BFF6"/>
<proteinExistence type="inferred from homology"/>
<dbReference type="Pfam" id="PF01161">
    <property type="entry name" value="PBP"/>
    <property type="match status" value="1"/>
</dbReference>
<dbReference type="InterPro" id="IPR008914">
    <property type="entry name" value="PEBP"/>
</dbReference>
<protein>
    <recommendedName>
        <fullName evidence="5">Large ribosomal subunit protein mL38</fullName>
    </recommendedName>
</protein>
<keyword evidence="2" id="KW-0496">Mitochondrion</keyword>
<sequence>MSRCQQVARPIVRSLGQRCQPQPIAVRYFSSTTIRSDENTTVQQPGSEAGNPGLDATLLGQTSSTNDFEAFASQALSPSLGSRRRRAALATATQVPFEQMPYQCFQEARKILNQDREEKIAKIVAHTEKIKRIEATDPSTYRGGEGYKKKRIESLRQEIEELKILADINDPMVKRRFEDGVGDMNKPVYRYLANRKWRSMDYKIIVQRINQFHIIPDILPKFDPTMDVKMTFRGYKAAPGAILDSRLTETPPTLKMQVFDKGERLLTIVVMDADVPDVEKDAFSRRCHFMATNIPWGPTDSQLPLRFIGGGRTPGDLAVPWLPPHAHKGSPYHRLSVWIMEQKPGQKLDEAKLKELYGSDQGRMKFSIKGFRDKFGVTPVGFNLFRTVWDENTAGVMERNGIPGADIEFRPQRVQSLKPHRKARGWEAKRQKPKYKSLWKYTKRIKNF</sequence>
<accession>A0AAN7BFF6</accession>
<dbReference type="EMBL" id="MU858048">
    <property type="protein sequence ID" value="KAK4219340.1"/>
    <property type="molecule type" value="Genomic_DNA"/>
</dbReference>
<dbReference type="GO" id="GO:0005739">
    <property type="term" value="C:mitochondrion"/>
    <property type="evidence" value="ECO:0007669"/>
    <property type="project" value="UniProtKB-SubCell"/>
</dbReference>
<comment type="function">
    <text evidence="3">Component of the mitochondrial ribosome (mitoribosome), a dedicated translation machinery responsible for the synthesis of mitochondrial genome-encoded proteins, including at least some of the essential transmembrane subunits of the mitochondrial respiratory chain. The mitoribosomes are attached to the mitochondrial inner membrane and translation products are cotranslationally integrated into the membrane.</text>
</comment>
<organism evidence="6 7">
    <name type="scientific">Rhypophila decipiens</name>
    <dbReference type="NCBI Taxonomy" id="261697"/>
    <lineage>
        <taxon>Eukaryota</taxon>
        <taxon>Fungi</taxon>
        <taxon>Dikarya</taxon>
        <taxon>Ascomycota</taxon>
        <taxon>Pezizomycotina</taxon>
        <taxon>Sordariomycetes</taxon>
        <taxon>Sordariomycetidae</taxon>
        <taxon>Sordariales</taxon>
        <taxon>Naviculisporaceae</taxon>
        <taxon>Rhypophila</taxon>
    </lineage>
</organism>
<dbReference type="Gene3D" id="3.90.280.10">
    <property type="entry name" value="PEBP-like"/>
    <property type="match status" value="1"/>
</dbReference>
<evidence type="ECO:0000313" key="7">
    <source>
        <dbReference type="Proteomes" id="UP001301769"/>
    </source>
</evidence>
<evidence type="ECO:0000256" key="3">
    <source>
        <dbReference type="ARBA" id="ARBA00037226"/>
    </source>
</evidence>
<dbReference type="Gene3D" id="1.20.58.1180">
    <property type="match status" value="1"/>
</dbReference>
<dbReference type="PANTHER" id="PTHR11362:SF82">
    <property type="entry name" value="PHOSPHATIDYLETHANOLAMINE-BINDING PROTEIN 4"/>
    <property type="match status" value="1"/>
</dbReference>
<dbReference type="CDD" id="cd00866">
    <property type="entry name" value="PEBP_euk"/>
    <property type="match status" value="1"/>
</dbReference>
<evidence type="ECO:0000256" key="1">
    <source>
        <dbReference type="ARBA" id="ARBA00004173"/>
    </source>
</evidence>
<keyword evidence="7" id="KW-1185">Reference proteome</keyword>
<gene>
    <name evidence="6" type="ORF">QBC37DRAFT_409808</name>
</gene>
<dbReference type="Proteomes" id="UP001301769">
    <property type="component" value="Unassembled WGS sequence"/>
</dbReference>
<evidence type="ECO:0000256" key="5">
    <source>
        <dbReference type="ARBA" id="ARBA00039444"/>
    </source>
</evidence>
<name>A0AAN7BFF6_9PEZI</name>
<evidence type="ECO:0000256" key="2">
    <source>
        <dbReference type="ARBA" id="ARBA00023128"/>
    </source>
</evidence>
<evidence type="ECO:0000313" key="6">
    <source>
        <dbReference type="EMBL" id="KAK4219340.1"/>
    </source>
</evidence>
<reference evidence="6" key="1">
    <citation type="journal article" date="2023" name="Mol. Phylogenet. Evol.">
        <title>Genome-scale phylogeny and comparative genomics of the fungal order Sordariales.</title>
        <authorList>
            <person name="Hensen N."/>
            <person name="Bonometti L."/>
            <person name="Westerberg I."/>
            <person name="Brannstrom I.O."/>
            <person name="Guillou S."/>
            <person name="Cros-Aarteil S."/>
            <person name="Calhoun S."/>
            <person name="Haridas S."/>
            <person name="Kuo A."/>
            <person name="Mondo S."/>
            <person name="Pangilinan J."/>
            <person name="Riley R."/>
            <person name="LaButti K."/>
            <person name="Andreopoulos B."/>
            <person name="Lipzen A."/>
            <person name="Chen C."/>
            <person name="Yan M."/>
            <person name="Daum C."/>
            <person name="Ng V."/>
            <person name="Clum A."/>
            <person name="Steindorff A."/>
            <person name="Ohm R.A."/>
            <person name="Martin F."/>
            <person name="Silar P."/>
            <person name="Natvig D.O."/>
            <person name="Lalanne C."/>
            <person name="Gautier V."/>
            <person name="Ament-Velasquez S.L."/>
            <person name="Kruys A."/>
            <person name="Hutchinson M.I."/>
            <person name="Powell A.J."/>
            <person name="Barry K."/>
            <person name="Miller A.N."/>
            <person name="Grigoriev I.V."/>
            <person name="Debuchy R."/>
            <person name="Gladieux P."/>
            <person name="Hiltunen Thoren M."/>
            <person name="Johannesson H."/>
        </authorList>
    </citation>
    <scope>NUCLEOTIDE SEQUENCE</scope>
    <source>
        <strain evidence="6">PSN293</strain>
    </source>
</reference>
<comment type="subcellular location">
    <subcellularLocation>
        <location evidence="1">Mitochondrion</location>
    </subcellularLocation>
</comment>
<comment type="caution">
    <text evidence="6">The sequence shown here is derived from an EMBL/GenBank/DDBJ whole genome shotgun (WGS) entry which is preliminary data.</text>
</comment>
<comment type="similarity">
    <text evidence="4">Belongs to the phosphatidylethanolamine-binding protein family. Mitochondrion-specific ribosomal protein mL38 subfamily.</text>
</comment>
<reference evidence="6" key="2">
    <citation type="submission" date="2023-05" db="EMBL/GenBank/DDBJ databases">
        <authorList>
            <consortium name="Lawrence Berkeley National Laboratory"/>
            <person name="Steindorff A."/>
            <person name="Hensen N."/>
            <person name="Bonometti L."/>
            <person name="Westerberg I."/>
            <person name="Brannstrom I.O."/>
            <person name="Guillou S."/>
            <person name="Cros-Aarteil S."/>
            <person name="Calhoun S."/>
            <person name="Haridas S."/>
            <person name="Kuo A."/>
            <person name="Mondo S."/>
            <person name="Pangilinan J."/>
            <person name="Riley R."/>
            <person name="Labutti K."/>
            <person name="Andreopoulos B."/>
            <person name="Lipzen A."/>
            <person name="Chen C."/>
            <person name="Yanf M."/>
            <person name="Daum C."/>
            <person name="Ng V."/>
            <person name="Clum A."/>
            <person name="Ohm R."/>
            <person name="Martin F."/>
            <person name="Silar P."/>
            <person name="Natvig D."/>
            <person name="Lalanne C."/>
            <person name="Gautier V."/>
            <person name="Ament-Velasquez S.L."/>
            <person name="Kruys A."/>
            <person name="Hutchinson M.I."/>
            <person name="Powell A.J."/>
            <person name="Barry K."/>
            <person name="Miller A.N."/>
            <person name="Grigoriev I.V."/>
            <person name="Debuchy R."/>
            <person name="Gladieux P."/>
            <person name="Thoren M.H."/>
            <person name="Johannesson H."/>
        </authorList>
    </citation>
    <scope>NUCLEOTIDE SEQUENCE</scope>
    <source>
        <strain evidence="6">PSN293</strain>
    </source>
</reference>